<evidence type="ECO:0000313" key="2">
    <source>
        <dbReference type="Proteomes" id="UP000622533"/>
    </source>
</evidence>
<comment type="caution">
    <text evidence="1">The sequence shown here is derived from an EMBL/GenBank/DDBJ whole genome shotgun (WGS) entry which is preliminary data.</text>
</comment>
<dbReference type="EMBL" id="JADEXS010000595">
    <property type="protein sequence ID" value="MBE9026397.1"/>
    <property type="molecule type" value="Genomic_DNA"/>
</dbReference>
<dbReference type="RefSeq" id="WP_193922111.1">
    <property type="nucleotide sequence ID" value="NZ_JADEXS020000001.1"/>
</dbReference>
<keyword evidence="2" id="KW-1185">Reference proteome</keyword>
<evidence type="ECO:0000313" key="1">
    <source>
        <dbReference type="EMBL" id="MBE9026397.1"/>
    </source>
</evidence>
<organism evidence="1 2">
    <name type="scientific">Desmonostoc muscorum LEGE 12446</name>
    <dbReference type="NCBI Taxonomy" id="1828758"/>
    <lineage>
        <taxon>Bacteria</taxon>
        <taxon>Bacillati</taxon>
        <taxon>Cyanobacteriota</taxon>
        <taxon>Cyanophyceae</taxon>
        <taxon>Nostocales</taxon>
        <taxon>Nostocaceae</taxon>
        <taxon>Desmonostoc</taxon>
    </lineage>
</organism>
<name>A0A8J6ZSD8_DESMC</name>
<proteinExistence type="predicted"/>
<protein>
    <submittedName>
        <fullName evidence="1">Uncharacterized protein</fullName>
    </submittedName>
</protein>
<dbReference type="Proteomes" id="UP000622533">
    <property type="component" value="Unassembled WGS sequence"/>
</dbReference>
<reference evidence="1" key="1">
    <citation type="submission" date="2020-10" db="EMBL/GenBank/DDBJ databases">
        <authorList>
            <person name="Castelo-Branco R."/>
            <person name="Eusebio N."/>
            <person name="Adriana R."/>
            <person name="Vieira A."/>
            <person name="Brugerolle De Fraissinette N."/>
            <person name="Rezende De Castro R."/>
            <person name="Schneider M.P."/>
            <person name="Vasconcelos V."/>
            <person name="Leao P.N."/>
        </authorList>
    </citation>
    <scope>NUCLEOTIDE SEQUENCE</scope>
    <source>
        <strain evidence="1">LEGE 12446</strain>
    </source>
</reference>
<sequence>MATDEDKAIVEAFFQVVKEQGFVFDEESQADLSTIKTTLANLENESVLEAAVPIIAWYRKYPDVRDAVLFTAKEITIKKRNPANQEGTLINQFPDYKKIIDDRQNNLPPEPNKK</sequence>
<accession>A0A8J6ZSD8</accession>
<dbReference type="AlphaFoldDB" id="A0A8J6ZSD8"/>
<gene>
    <name evidence="1" type="ORF">IQ276_29455</name>
</gene>